<dbReference type="Proteomes" id="UP001217918">
    <property type="component" value="Unassembled WGS sequence"/>
</dbReference>
<dbReference type="SUPFAM" id="SSF52343">
    <property type="entry name" value="Ferredoxin reductase-like, C-terminal NADP-linked domain"/>
    <property type="match status" value="1"/>
</dbReference>
<dbReference type="InterPro" id="IPR052128">
    <property type="entry name" value="Oxidoreductase_NAD-binding"/>
</dbReference>
<proteinExistence type="predicted"/>
<gene>
    <name evidence="4" type="ORF">P8C59_001601</name>
</gene>
<dbReference type="PANTHER" id="PTHR46505">
    <property type="entry name" value="OXIDOREDUCTASE NAD-BINDING DOMAIN-CONTAINING PROTEIN 1"/>
    <property type="match status" value="1"/>
</dbReference>
<accession>A0AAD9HZM9</accession>
<feature type="region of interest" description="Disordered" evidence="3">
    <location>
        <begin position="1"/>
        <end position="24"/>
    </location>
</feature>
<dbReference type="GO" id="GO:0005739">
    <property type="term" value="C:mitochondrion"/>
    <property type="evidence" value="ECO:0007669"/>
    <property type="project" value="TreeGrafter"/>
</dbReference>
<evidence type="ECO:0000313" key="4">
    <source>
        <dbReference type="EMBL" id="KAK2067900.1"/>
    </source>
</evidence>
<evidence type="ECO:0008006" key="6">
    <source>
        <dbReference type="Google" id="ProtNLM"/>
    </source>
</evidence>
<keyword evidence="5" id="KW-1185">Reference proteome</keyword>
<evidence type="ECO:0000256" key="3">
    <source>
        <dbReference type="SAM" id="MobiDB-lite"/>
    </source>
</evidence>
<reference evidence="4" key="1">
    <citation type="journal article" date="2023" name="Mol. Plant Microbe Interact.">
        <title>Elucidating the Obligate Nature and Biological Capacity of an Invasive Fungal Corn Pathogen.</title>
        <authorList>
            <person name="MacCready J.S."/>
            <person name="Roggenkamp E.M."/>
            <person name="Gdanetz K."/>
            <person name="Chilvers M.I."/>
        </authorList>
    </citation>
    <scope>NUCLEOTIDE SEQUENCE</scope>
    <source>
        <strain evidence="4">PM02</strain>
    </source>
</reference>
<evidence type="ECO:0000256" key="1">
    <source>
        <dbReference type="ARBA" id="ARBA00023002"/>
    </source>
</evidence>
<sequence length="256" mass="27923">MFEASGEHLAGRHLERTAKEPRDRSLHNVVHNSQWLDVHVPNVPQAGGFTITSPPSRAAPHKAAADDSTALVPGYLELAIQRSPANPPAAWFWEQPLTLATNPATAPRAHLSVRTGGSFVFPPPGVLAFAPLLRKVVLVAGGVDVNPFASMLTHVANQRASGPGFEVRVLYALRDPGRGRRVARELLFVERMAAVFAEGKRRRIMVEALKAALEMDKRFAVAYACGVPAMTDAFVKELTSGDLGVEPHRVLHEKWW</sequence>
<keyword evidence="2" id="KW-0520">NAD</keyword>
<dbReference type="Gene3D" id="3.40.50.80">
    <property type="entry name" value="Nucleotide-binding domain of ferredoxin-NADP reductase (FNR) module"/>
    <property type="match status" value="1"/>
</dbReference>
<dbReference type="CDD" id="cd00322">
    <property type="entry name" value="FNR_like"/>
    <property type="match status" value="1"/>
</dbReference>
<dbReference type="EMBL" id="JAQQPM010000001">
    <property type="protein sequence ID" value="KAK2067900.1"/>
    <property type="molecule type" value="Genomic_DNA"/>
</dbReference>
<protein>
    <recommendedName>
        <fullName evidence="6">Oxidoreductase FAD/NAD(P)-binding domain-containing protein</fullName>
    </recommendedName>
</protein>
<organism evidence="4 5">
    <name type="scientific">Phyllachora maydis</name>
    <dbReference type="NCBI Taxonomy" id="1825666"/>
    <lineage>
        <taxon>Eukaryota</taxon>
        <taxon>Fungi</taxon>
        <taxon>Dikarya</taxon>
        <taxon>Ascomycota</taxon>
        <taxon>Pezizomycotina</taxon>
        <taxon>Sordariomycetes</taxon>
        <taxon>Sordariomycetidae</taxon>
        <taxon>Phyllachorales</taxon>
        <taxon>Phyllachoraceae</taxon>
        <taxon>Phyllachora</taxon>
    </lineage>
</organism>
<dbReference type="InterPro" id="IPR039261">
    <property type="entry name" value="FNR_nucleotide-bd"/>
</dbReference>
<comment type="caution">
    <text evidence="4">The sequence shown here is derived from an EMBL/GenBank/DDBJ whole genome shotgun (WGS) entry which is preliminary data.</text>
</comment>
<dbReference type="GO" id="GO:0016491">
    <property type="term" value="F:oxidoreductase activity"/>
    <property type="evidence" value="ECO:0007669"/>
    <property type="project" value="UniProtKB-KW"/>
</dbReference>
<evidence type="ECO:0000256" key="2">
    <source>
        <dbReference type="ARBA" id="ARBA00023027"/>
    </source>
</evidence>
<keyword evidence="1" id="KW-0560">Oxidoreductase</keyword>
<name>A0AAD9HZM9_9PEZI</name>
<dbReference type="PANTHER" id="PTHR46505:SF1">
    <property type="entry name" value="OXIDOREDUCTASE NAD-BINDING DOMAIN-CONTAINING PROTEIN 1"/>
    <property type="match status" value="1"/>
</dbReference>
<dbReference type="AlphaFoldDB" id="A0AAD9HZM9"/>
<evidence type="ECO:0000313" key="5">
    <source>
        <dbReference type="Proteomes" id="UP001217918"/>
    </source>
</evidence>